<evidence type="ECO:0000313" key="2">
    <source>
        <dbReference type="EMBL" id="AOM40096.1"/>
    </source>
</evidence>
<organism evidence="2 3">
    <name type="scientific">Xenorhabdus hominickii</name>
    <dbReference type="NCBI Taxonomy" id="351679"/>
    <lineage>
        <taxon>Bacteria</taxon>
        <taxon>Pseudomonadati</taxon>
        <taxon>Pseudomonadota</taxon>
        <taxon>Gammaproteobacteria</taxon>
        <taxon>Enterobacterales</taxon>
        <taxon>Morganellaceae</taxon>
        <taxon>Xenorhabdus</taxon>
    </lineage>
</organism>
<dbReference type="SUPFAM" id="SSF55729">
    <property type="entry name" value="Acyl-CoA N-acyltransferases (Nat)"/>
    <property type="match status" value="1"/>
</dbReference>
<keyword evidence="3" id="KW-1185">Reference proteome</keyword>
<evidence type="ECO:0000313" key="3">
    <source>
        <dbReference type="Proteomes" id="UP000094600"/>
    </source>
</evidence>
<dbReference type="EMBL" id="CP016176">
    <property type="protein sequence ID" value="AOM40096.1"/>
    <property type="molecule type" value="Genomic_DNA"/>
</dbReference>
<dbReference type="PROSITE" id="PS51186">
    <property type="entry name" value="GNAT"/>
    <property type="match status" value="1"/>
</dbReference>
<dbReference type="CDD" id="cd04301">
    <property type="entry name" value="NAT_SF"/>
    <property type="match status" value="1"/>
</dbReference>
<dbReference type="Gene3D" id="3.40.630.30">
    <property type="match status" value="1"/>
</dbReference>
<dbReference type="InterPro" id="IPR052523">
    <property type="entry name" value="Trichothecene_AcTrans"/>
</dbReference>
<dbReference type="Proteomes" id="UP000094600">
    <property type="component" value="Chromosome"/>
</dbReference>
<dbReference type="PANTHER" id="PTHR42791:SF1">
    <property type="entry name" value="N-ACETYLTRANSFERASE DOMAIN-CONTAINING PROTEIN"/>
    <property type="match status" value="1"/>
</dbReference>
<accession>A0ABN4S163</accession>
<gene>
    <name evidence="2" type="ORF">A9255_05600</name>
</gene>
<feature type="domain" description="N-acetyltransferase" evidence="1">
    <location>
        <begin position="59"/>
        <end position="199"/>
    </location>
</feature>
<name>A0ABN4S163_XENHO</name>
<protein>
    <submittedName>
        <fullName evidence="2">Puromycin N-acetyltransferase</fullName>
    </submittedName>
</protein>
<dbReference type="InterPro" id="IPR016181">
    <property type="entry name" value="Acyl_CoA_acyltransferase"/>
</dbReference>
<reference evidence="2 3" key="1">
    <citation type="submission" date="2016-06" db="EMBL/GenBank/DDBJ databases">
        <title>Bacterial characters and pathogenicity of Xenorhabdus hominickii from an entomopathogenic nematode, Steinernema monticolum.</title>
        <authorList>
            <person name="Park Y."/>
            <person name="Kim Y."/>
        </authorList>
    </citation>
    <scope>NUCLEOTIDE SEQUENCE [LARGE SCALE GENOMIC DNA]</scope>
    <source>
        <strain evidence="2 3">ANU1</strain>
    </source>
</reference>
<proteinExistence type="predicted"/>
<sequence length="201" mass="22836">MNMIICESKEISETQLIRCIQTLTLAFDGYSLMRHFLAEDDHRQRVRLYQETFLRKVGMTVGHVWATDDGTAVSVWTAPDIEDAEEVFTPLSIEFERIAGSRANVMRSSEAIMAKERPKFPCWFLGVVAVDPDFQGKGLSRAVIEPGIERADCEGLPVFLETSDDKNVRFYERLGFEVTAAYPLPFDGPVTYAMIRWGRSQ</sequence>
<dbReference type="PANTHER" id="PTHR42791">
    <property type="entry name" value="GNAT FAMILY ACETYLTRANSFERASE"/>
    <property type="match status" value="1"/>
</dbReference>
<evidence type="ECO:0000259" key="1">
    <source>
        <dbReference type="PROSITE" id="PS51186"/>
    </source>
</evidence>
<dbReference type="Pfam" id="PF00583">
    <property type="entry name" value="Acetyltransf_1"/>
    <property type="match status" value="1"/>
</dbReference>
<dbReference type="InterPro" id="IPR000182">
    <property type="entry name" value="GNAT_dom"/>
</dbReference>